<comment type="caution">
    <text evidence="1">The sequence shown here is derived from an EMBL/GenBank/DDBJ whole genome shotgun (WGS) entry which is preliminary data.</text>
</comment>
<dbReference type="Proteomes" id="UP001145114">
    <property type="component" value="Unassembled WGS sequence"/>
</dbReference>
<sequence length="92" mass="10401">MRFFWGASKPKTGPKDAIVKLRSMVALLEKREEHIQKKIENETAIARANATKNKTMAMQALKRKKLLEKELEKISGSRMTLETQAMAIESAA</sequence>
<evidence type="ECO:0000313" key="1">
    <source>
        <dbReference type="EMBL" id="KAJ1677368.1"/>
    </source>
</evidence>
<feature type="non-terminal residue" evidence="1">
    <location>
        <position position="92"/>
    </location>
</feature>
<name>A0ACC1HLE2_9FUNG</name>
<protein>
    <submittedName>
        <fullName evidence="1">ESCRT-III subunit protein snf7</fullName>
    </submittedName>
</protein>
<evidence type="ECO:0000313" key="2">
    <source>
        <dbReference type="Proteomes" id="UP001145114"/>
    </source>
</evidence>
<keyword evidence="2" id="KW-1185">Reference proteome</keyword>
<dbReference type="EMBL" id="JAMZIH010002561">
    <property type="protein sequence ID" value="KAJ1677368.1"/>
    <property type="molecule type" value="Genomic_DNA"/>
</dbReference>
<accession>A0ACC1HLE2</accession>
<gene>
    <name evidence="1" type="primary">SNF7_1</name>
    <name evidence="1" type="ORF">EV182_006320</name>
</gene>
<proteinExistence type="predicted"/>
<reference evidence="1" key="1">
    <citation type="submission" date="2022-06" db="EMBL/GenBank/DDBJ databases">
        <title>Phylogenomic reconstructions and comparative analyses of Kickxellomycotina fungi.</title>
        <authorList>
            <person name="Reynolds N.K."/>
            <person name="Stajich J.E."/>
            <person name="Barry K."/>
            <person name="Grigoriev I.V."/>
            <person name="Crous P."/>
            <person name="Smith M.E."/>
        </authorList>
    </citation>
    <scope>NUCLEOTIDE SEQUENCE</scope>
    <source>
        <strain evidence="1">RSA 2271</strain>
    </source>
</reference>
<organism evidence="1 2">
    <name type="scientific">Spiromyces aspiralis</name>
    <dbReference type="NCBI Taxonomy" id="68401"/>
    <lineage>
        <taxon>Eukaryota</taxon>
        <taxon>Fungi</taxon>
        <taxon>Fungi incertae sedis</taxon>
        <taxon>Zoopagomycota</taxon>
        <taxon>Kickxellomycotina</taxon>
        <taxon>Kickxellomycetes</taxon>
        <taxon>Kickxellales</taxon>
        <taxon>Kickxellaceae</taxon>
        <taxon>Spiromyces</taxon>
    </lineage>
</organism>